<feature type="domain" description="TLDc" evidence="8">
    <location>
        <begin position="785"/>
        <end position="944"/>
    </location>
</feature>
<evidence type="ECO:0000259" key="6">
    <source>
        <dbReference type="PROSITE" id="PS50908"/>
    </source>
</evidence>
<sequence length="944" mass="106969">MMRNSTDLASPKNQSTPKNERNKNNNDDTDSPTDANNNKMLDDILAGARRNTRVEEEDKHITVPLTTRQRIVTLSLNHDGTVLALGGKQVIFVELSSGKELHKGSNNSFDTNVILWNQIKRDHLATSCNTDAIVYNFDGTKGHILSRLSFHKRAVMDLSWNFQEENTLATCAPDGMVAVWDVRDNKKPTHCLSISSGLAPTKVRWNRIISTTLATANGDKFNLWDTRKPNSPLETVFAHVSAINGLDWSHRNKNEILTHSQDRTVKFWRTDNKTESRQTLNVGAPVLYASYCPFGRAIATVTKNDNSVKLWNTIDPTLPVHTFNPPEALCQLEWTLTTGEDGPRHKLLSLTRGGHIELWTVNKSVQKACRGVPPPIRTRSNEGILDLAQEFALMKKHGVTGVKVNELNLEMRMCRVRVDVGEQYIDLEVNFPAHYPHNAIPFFRPMESSTLSVQVLTNLRKMLMETAQQLTGRNRPCLEECLNKMVLLLKSRPLSDLTGNALPTDISTNQEKQVNPGISTYIVKATDTLSGLALKHKMSTDQIKQSNQLFSNQIYPGMVLYLKESNSNATTQDIIDFKRARSRRSSSNSPQNPRPAVPTEGENQNGGNNSNSQESREEEPRKSLDMGRFVASKMNKEAEKEEIIKETVRYCGDEFRGGVHGDMTLTSSVVIFEPNLDDNTVMQNGILPYQLVLSVKDIFDVQMINEDQRYHYDDILELSVLNDGEIKIYDFLMGDKEMTKIYKYLIKYTSSTMNQYEQLPVVQKQKEKREESTGHIPELHGETSLLANPKHRERLSKRLPGRYRYNDWKLLFSTQVHGVSLKTFYNRTENAGPSLLVVEDDKGGVFGAFASDSWRVEPRFYGTGETFVFTLEPQLEIYDWSEKNRNFMCSRQNFIAVGAGPMFSIWLNDDFYNGSTHPCETFCSPMLSTKEDFQISVVEVWGVA</sequence>
<comment type="caution">
    <text evidence="9">The sequence shown here is derived from an EMBL/GenBank/DDBJ whole genome shotgun (WGS) entry which is preliminary data.</text>
</comment>
<dbReference type="STRING" id="1890364.A0A2P6NL90"/>
<comment type="similarity">
    <text evidence="3">Belongs to the WD repeat WDR59 family.</text>
</comment>
<feature type="region of interest" description="Disordered" evidence="5">
    <location>
        <begin position="1"/>
        <end position="39"/>
    </location>
</feature>
<dbReference type="CDD" id="cd00118">
    <property type="entry name" value="LysM"/>
    <property type="match status" value="1"/>
</dbReference>
<dbReference type="SMART" id="SM00584">
    <property type="entry name" value="TLDc"/>
    <property type="match status" value="1"/>
</dbReference>
<dbReference type="GO" id="GO:0035859">
    <property type="term" value="C:Seh1-associated complex"/>
    <property type="evidence" value="ECO:0007669"/>
    <property type="project" value="TreeGrafter"/>
</dbReference>
<dbReference type="InterPro" id="IPR019775">
    <property type="entry name" value="WD40_repeat_CS"/>
</dbReference>
<dbReference type="PROSITE" id="PS50082">
    <property type="entry name" value="WD_REPEATS_2"/>
    <property type="match status" value="2"/>
</dbReference>
<dbReference type="InterPro" id="IPR015943">
    <property type="entry name" value="WD40/YVTN_repeat-like_dom_sf"/>
</dbReference>
<dbReference type="InterPro" id="IPR018392">
    <property type="entry name" value="LysM"/>
</dbReference>
<dbReference type="Pfam" id="PF07534">
    <property type="entry name" value="TLD"/>
    <property type="match status" value="1"/>
</dbReference>
<dbReference type="SUPFAM" id="SSF54106">
    <property type="entry name" value="LysM domain"/>
    <property type="match status" value="1"/>
</dbReference>
<evidence type="ECO:0000313" key="9">
    <source>
        <dbReference type="EMBL" id="PRP84730.1"/>
    </source>
</evidence>
<dbReference type="AlphaFoldDB" id="A0A2P6NL90"/>
<evidence type="ECO:0000256" key="2">
    <source>
        <dbReference type="ARBA" id="ARBA00022737"/>
    </source>
</evidence>
<dbReference type="Gene3D" id="2.130.10.10">
    <property type="entry name" value="YVTN repeat-like/Quinoprotein amine dehydrogenase"/>
    <property type="match status" value="2"/>
</dbReference>
<dbReference type="GO" id="GO:0005774">
    <property type="term" value="C:vacuolar membrane"/>
    <property type="evidence" value="ECO:0007669"/>
    <property type="project" value="TreeGrafter"/>
</dbReference>
<feature type="domain" description="LysM" evidence="7">
    <location>
        <begin position="519"/>
        <end position="562"/>
    </location>
</feature>
<dbReference type="GO" id="GO:0035591">
    <property type="term" value="F:signaling adaptor activity"/>
    <property type="evidence" value="ECO:0007669"/>
    <property type="project" value="TreeGrafter"/>
</dbReference>
<feature type="compositionally biased region" description="Low complexity" evidence="5">
    <location>
        <begin position="600"/>
        <end position="613"/>
    </location>
</feature>
<dbReference type="InterPro" id="IPR006571">
    <property type="entry name" value="TLDc_dom"/>
</dbReference>
<keyword evidence="10" id="KW-1185">Reference proteome</keyword>
<feature type="compositionally biased region" description="Polar residues" evidence="5">
    <location>
        <begin position="1"/>
        <end position="17"/>
    </location>
</feature>
<feature type="domain" description="RWD" evidence="6">
    <location>
        <begin position="389"/>
        <end position="492"/>
    </location>
</feature>
<evidence type="ECO:0000256" key="4">
    <source>
        <dbReference type="PROSITE-ProRule" id="PRU00221"/>
    </source>
</evidence>
<dbReference type="Pfam" id="PF00400">
    <property type="entry name" value="WD40"/>
    <property type="match status" value="2"/>
</dbReference>
<dbReference type="GO" id="GO:1904263">
    <property type="term" value="P:positive regulation of TORC1 signaling"/>
    <property type="evidence" value="ECO:0007669"/>
    <property type="project" value="TreeGrafter"/>
</dbReference>
<dbReference type="PANTHER" id="PTHR46170:SF1">
    <property type="entry name" value="GATOR COMPLEX PROTEIN WDR59"/>
    <property type="match status" value="1"/>
</dbReference>
<organism evidence="9 10">
    <name type="scientific">Planoprotostelium fungivorum</name>
    <dbReference type="NCBI Taxonomy" id="1890364"/>
    <lineage>
        <taxon>Eukaryota</taxon>
        <taxon>Amoebozoa</taxon>
        <taxon>Evosea</taxon>
        <taxon>Variosea</taxon>
        <taxon>Cavosteliida</taxon>
        <taxon>Cavosteliaceae</taxon>
        <taxon>Planoprotostelium</taxon>
    </lineage>
</organism>
<dbReference type="PROSITE" id="PS50908">
    <property type="entry name" value="RWD"/>
    <property type="match status" value="1"/>
</dbReference>
<evidence type="ECO:0000259" key="8">
    <source>
        <dbReference type="PROSITE" id="PS51886"/>
    </source>
</evidence>
<gene>
    <name evidence="9" type="ORF">PROFUN_07832</name>
</gene>
<dbReference type="InParanoid" id="A0A2P6NL90"/>
<dbReference type="PROSITE" id="PS00678">
    <property type="entry name" value="WD_REPEATS_1"/>
    <property type="match status" value="1"/>
</dbReference>
<dbReference type="OrthoDB" id="26679at2759"/>
<feature type="compositionally biased region" description="Basic and acidic residues" evidence="5">
    <location>
        <begin position="614"/>
        <end position="625"/>
    </location>
</feature>
<dbReference type="Gene3D" id="3.10.350.10">
    <property type="entry name" value="LysM domain"/>
    <property type="match status" value="1"/>
</dbReference>
<dbReference type="InterPro" id="IPR036779">
    <property type="entry name" value="LysM_dom_sf"/>
</dbReference>
<dbReference type="FunCoup" id="A0A2P6NL90">
    <property type="interactions" value="82"/>
</dbReference>
<evidence type="ECO:0000256" key="1">
    <source>
        <dbReference type="ARBA" id="ARBA00022574"/>
    </source>
</evidence>
<dbReference type="PROSITE" id="PS51782">
    <property type="entry name" value="LYSM"/>
    <property type="match status" value="1"/>
</dbReference>
<evidence type="ECO:0000313" key="10">
    <source>
        <dbReference type="Proteomes" id="UP000241769"/>
    </source>
</evidence>
<dbReference type="GO" id="GO:0034198">
    <property type="term" value="P:cellular response to amino acid starvation"/>
    <property type="evidence" value="ECO:0007669"/>
    <property type="project" value="TreeGrafter"/>
</dbReference>
<dbReference type="PROSITE" id="PS50294">
    <property type="entry name" value="WD_REPEATS_REGION"/>
    <property type="match status" value="1"/>
</dbReference>
<dbReference type="SMART" id="SM00257">
    <property type="entry name" value="LysM"/>
    <property type="match status" value="1"/>
</dbReference>
<evidence type="ECO:0000259" key="7">
    <source>
        <dbReference type="PROSITE" id="PS51782"/>
    </source>
</evidence>
<keyword evidence="1 4" id="KW-0853">WD repeat</keyword>
<dbReference type="InterPro" id="IPR049567">
    <property type="entry name" value="WDR59-like"/>
</dbReference>
<reference evidence="9 10" key="1">
    <citation type="journal article" date="2018" name="Genome Biol. Evol.">
        <title>Multiple Roots of Fruiting Body Formation in Amoebozoa.</title>
        <authorList>
            <person name="Hillmann F."/>
            <person name="Forbes G."/>
            <person name="Novohradska S."/>
            <person name="Ferling I."/>
            <person name="Riege K."/>
            <person name="Groth M."/>
            <person name="Westermann M."/>
            <person name="Marz M."/>
            <person name="Spaller T."/>
            <person name="Winckler T."/>
            <person name="Schaap P."/>
            <person name="Glockner G."/>
        </authorList>
    </citation>
    <scope>NUCLEOTIDE SEQUENCE [LARGE SCALE GENOMIC DNA]</scope>
    <source>
        <strain evidence="9 10">Jena</strain>
    </source>
</reference>
<name>A0A2P6NL90_9EUKA</name>
<feature type="repeat" description="WD" evidence="4">
    <location>
        <begin position="148"/>
        <end position="190"/>
    </location>
</feature>
<accession>A0A2P6NL90</accession>
<dbReference type="SUPFAM" id="SSF50978">
    <property type="entry name" value="WD40 repeat-like"/>
    <property type="match status" value="1"/>
</dbReference>
<dbReference type="SMART" id="SM00320">
    <property type="entry name" value="WD40"/>
    <property type="match status" value="5"/>
</dbReference>
<dbReference type="Pfam" id="PF01476">
    <property type="entry name" value="LysM"/>
    <property type="match status" value="1"/>
</dbReference>
<dbReference type="Proteomes" id="UP000241769">
    <property type="component" value="Unassembled WGS sequence"/>
</dbReference>
<evidence type="ECO:0000256" key="3">
    <source>
        <dbReference type="ARBA" id="ARBA00038452"/>
    </source>
</evidence>
<evidence type="ECO:0000256" key="5">
    <source>
        <dbReference type="SAM" id="MobiDB-lite"/>
    </source>
</evidence>
<dbReference type="InterPro" id="IPR001680">
    <property type="entry name" value="WD40_rpt"/>
</dbReference>
<protein>
    <submittedName>
        <fullName evidence="9">Uncharacterized protein</fullName>
    </submittedName>
</protein>
<dbReference type="InterPro" id="IPR036322">
    <property type="entry name" value="WD40_repeat_dom_sf"/>
</dbReference>
<dbReference type="PROSITE" id="PS51886">
    <property type="entry name" value="TLDC"/>
    <property type="match status" value="1"/>
</dbReference>
<feature type="repeat" description="WD" evidence="4">
    <location>
        <begin position="236"/>
        <end position="278"/>
    </location>
</feature>
<dbReference type="InterPro" id="IPR006575">
    <property type="entry name" value="RWD_dom"/>
</dbReference>
<feature type="region of interest" description="Disordered" evidence="5">
    <location>
        <begin position="578"/>
        <end position="629"/>
    </location>
</feature>
<dbReference type="EMBL" id="MDYQ01000057">
    <property type="protein sequence ID" value="PRP84730.1"/>
    <property type="molecule type" value="Genomic_DNA"/>
</dbReference>
<proteinExistence type="inferred from homology"/>
<keyword evidence="2" id="KW-0677">Repeat</keyword>
<dbReference type="PANTHER" id="PTHR46170">
    <property type="entry name" value="GATOR COMPLEX PROTEIN WDR59"/>
    <property type="match status" value="1"/>
</dbReference>